<dbReference type="GO" id="GO:0016020">
    <property type="term" value="C:membrane"/>
    <property type="evidence" value="ECO:0007669"/>
    <property type="project" value="TreeGrafter"/>
</dbReference>
<dbReference type="EMBL" id="JAGTXO010000009">
    <property type="protein sequence ID" value="KAG8466098.1"/>
    <property type="molecule type" value="Genomic_DNA"/>
</dbReference>
<keyword evidence="2" id="KW-0732">Signal</keyword>
<feature type="domain" description="AB hydrolase-1" evidence="3">
    <location>
        <begin position="176"/>
        <end position="429"/>
    </location>
</feature>
<accession>A0A8J5XFF4</accession>
<feature type="compositionally biased region" description="Gly residues" evidence="1">
    <location>
        <begin position="311"/>
        <end position="325"/>
    </location>
</feature>
<organism evidence="4 5">
    <name type="scientific">Diacronema lutheri</name>
    <name type="common">Unicellular marine alga</name>
    <name type="synonym">Monochrysis lutheri</name>
    <dbReference type="NCBI Taxonomy" id="2081491"/>
    <lineage>
        <taxon>Eukaryota</taxon>
        <taxon>Haptista</taxon>
        <taxon>Haptophyta</taxon>
        <taxon>Pavlovophyceae</taxon>
        <taxon>Pavlovales</taxon>
        <taxon>Pavlovaceae</taxon>
        <taxon>Diacronema</taxon>
    </lineage>
</organism>
<feature type="region of interest" description="Disordered" evidence="1">
    <location>
        <begin position="561"/>
        <end position="602"/>
    </location>
</feature>
<proteinExistence type="predicted"/>
<evidence type="ECO:0000259" key="3">
    <source>
        <dbReference type="Pfam" id="PF00561"/>
    </source>
</evidence>
<gene>
    <name evidence="4" type="ORF">KFE25_005668</name>
</gene>
<evidence type="ECO:0000256" key="1">
    <source>
        <dbReference type="SAM" id="MobiDB-lite"/>
    </source>
</evidence>
<dbReference type="AlphaFoldDB" id="A0A8J5XFF4"/>
<dbReference type="OMA" id="CLHIPAH"/>
<dbReference type="Gene3D" id="3.40.50.1820">
    <property type="entry name" value="alpha/beta hydrolase"/>
    <property type="match status" value="2"/>
</dbReference>
<dbReference type="Pfam" id="PF00561">
    <property type="entry name" value="Abhydrolase_1"/>
    <property type="match status" value="1"/>
</dbReference>
<protein>
    <recommendedName>
        <fullName evidence="3">AB hydrolase-1 domain-containing protein</fullName>
    </recommendedName>
</protein>
<dbReference type="InterPro" id="IPR029058">
    <property type="entry name" value="AB_hydrolase_fold"/>
</dbReference>
<reference evidence="4" key="1">
    <citation type="submission" date="2021-05" db="EMBL/GenBank/DDBJ databases">
        <title>The genome of the haptophyte Pavlova lutheri (Diacronema luteri, Pavlovales) - a model for lipid biosynthesis in eukaryotic algae.</title>
        <authorList>
            <person name="Hulatt C.J."/>
            <person name="Posewitz M.C."/>
        </authorList>
    </citation>
    <scope>NUCLEOTIDE SEQUENCE</scope>
    <source>
        <strain evidence="4">NIVA-4/92</strain>
    </source>
</reference>
<feature type="signal peptide" evidence="2">
    <location>
        <begin position="1"/>
        <end position="25"/>
    </location>
</feature>
<comment type="caution">
    <text evidence="4">The sequence shown here is derived from an EMBL/GenBank/DDBJ whole genome shotgun (WGS) entry which is preliminary data.</text>
</comment>
<evidence type="ECO:0000313" key="4">
    <source>
        <dbReference type="EMBL" id="KAG8466098.1"/>
    </source>
</evidence>
<sequence length="826" mass="85089">MARRARAAAGVGAALSLLALARAPAAVIAAAAAASATAPLGRARSTRARAAAARVARSALADEARGEGPPAAAAGAYAPPSDLNSYLMPDGPPSFFSPPDACAEHAARLRARVAAGAAPPRPTLVYVPGIELSGYTLSKQLARLEPTYDVRVLRVAPDDRTPAPELSALVREEVARLRARGSRVVLMGESFGGVVALDAALTLGANGTDTGLACLVLINPATVIGRTPWPSLASALEQLPASLYDALPGVLSPLLANPLRLLDLRLDAQPPATPADAGAAEPAAEGTAAAAAPPPPAASADSSAGPPPIGAGAGAGAGAGSGAGADAGAAGWASPQLIARRLGEMLPSLEQLPRALPQRTLAFRLRQLDEHAAAVDRKDWSAVRVPALVLASTADNVLPAPQAARAIASRLLGARVRLLEGAGHAPLIETAVDLASIFERERVLSMPLPRQYDYVTSFTHPTDEQVEAASRALEPLRRLVSPRFFSTLPSGQRVPGLSALPKPRARGGGATPSLDRPVLFVGNHQLFGVTDLPLLVEELLVTRGILARGLAHPVAFRAGGPTGAEPTAERAPNGGVPGAGELRDGGAAGGAAGARGGATRTAVPPRNLGGLAAGGKGGALGGSALDFATFGAVPVSARNLLRLLQRNEAALLYPGGIREAFKRKGERYRLFWPEADGASDFVRIAARANALVIPVAAVGAEDGVELLADSDEILALPAGIGDAVRRAAEGVPRARAGETFVTPLALPALPPRRYYFCFGRPLDAGSLDPRDAAASAAAYREVRAELERALQWLLQRREDDPYKEFAPRVMYEAAAEWKRQAPTFRL</sequence>
<feature type="compositionally biased region" description="Low complexity" evidence="1">
    <location>
        <begin position="272"/>
        <end position="291"/>
    </location>
</feature>
<dbReference type="Proteomes" id="UP000751190">
    <property type="component" value="Unassembled WGS sequence"/>
</dbReference>
<dbReference type="PANTHER" id="PTHR22753">
    <property type="entry name" value="TRANSMEMBRANE PROTEIN 68"/>
    <property type="match status" value="1"/>
</dbReference>
<dbReference type="PANTHER" id="PTHR22753:SF14">
    <property type="entry name" value="MONOACYLGLYCEROL_DIACYLGLYCEROL O-ACYLTRANSFERASE"/>
    <property type="match status" value="1"/>
</dbReference>
<evidence type="ECO:0000313" key="5">
    <source>
        <dbReference type="Proteomes" id="UP000751190"/>
    </source>
</evidence>
<dbReference type="InterPro" id="IPR000073">
    <property type="entry name" value="AB_hydrolase_1"/>
</dbReference>
<dbReference type="OrthoDB" id="44277at2759"/>
<feature type="region of interest" description="Disordered" evidence="1">
    <location>
        <begin position="272"/>
        <end position="326"/>
    </location>
</feature>
<feature type="compositionally biased region" description="Gly residues" evidence="1">
    <location>
        <begin position="586"/>
        <end position="596"/>
    </location>
</feature>
<dbReference type="SUPFAM" id="SSF53474">
    <property type="entry name" value="alpha/beta-Hydrolases"/>
    <property type="match status" value="1"/>
</dbReference>
<feature type="chain" id="PRO_5035296246" description="AB hydrolase-1 domain-containing protein" evidence="2">
    <location>
        <begin position="26"/>
        <end position="826"/>
    </location>
</feature>
<keyword evidence="5" id="KW-1185">Reference proteome</keyword>
<name>A0A8J5XFF4_DIALT</name>
<evidence type="ECO:0000256" key="2">
    <source>
        <dbReference type="SAM" id="SignalP"/>
    </source>
</evidence>